<dbReference type="InterPro" id="IPR000980">
    <property type="entry name" value="SH2"/>
</dbReference>
<protein>
    <recommendedName>
        <fullName evidence="8">Tyrosine-protein kinase</fullName>
        <ecNumber evidence="8">2.7.10.2</ecNumber>
    </recommendedName>
</protein>
<keyword evidence="2 8" id="KW-0547">Nucleotide-binding</keyword>
<dbReference type="SUPFAM" id="SSF55550">
    <property type="entry name" value="SH2 domain"/>
    <property type="match status" value="1"/>
</dbReference>
<feature type="domain" description="SH2" evidence="10">
    <location>
        <begin position="17"/>
        <end position="148"/>
    </location>
</feature>
<dbReference type="InterPro" id="IPR008266">
    <property type="entry name" value="Tyr_kinase_AS"/>
</dbReference>
<reference evidence="12" key="1">
    <citation type="submission" date="2023-06" db="EMBL/GenBank/DDBJ databases">
        <authorList>
            <person name="Delattre M."/>
        </authorList>
    </citation>
    <scope>NUCLEOTIDE SEQUENCE</scope>
    <source>
        <strain evidence="12">AF72</strain>
    </source>
</reference>
<evidence type="ECO:0000256" key="6">
    <source>
        <dbReference type="ARBA" id="ARBA00051245"/>
    </source>
</evidence>
<evidence type="ECO:0000313" key="12">
    <source>
        <dbReference type="EMBL" id="CAJ0573834.1"/>
    </source>
</evidence>
<proteinExistence type="inferred from homology"/>
<dbReference type="PROSITE" id="PS00109">
    <property type="entry name" value="PROTEIN_KINASE_TYR"/>
    <property type="match status" value="1"/>
</dbReference>
<dbReference type="Proteomes" id="UP001177023">
    <property type="component" value="Unassembled WGS sequence"/>
</dbReference>
<dbReference type="InterPro" id="IPR001245">
    <property type="entry name" value="Ser-Thr/Tyr_kinase_cat_dom"/>
</dbReference>
<dbReference type="PROSITE" id="PS50011">
    <property type="entry name" value="PROTEIN_KINASE_DOM"/>
    <property type="match status" value="1"/>
</dbReference>
<dbReference type="InterPro" id="IPR036860">
    <property type="entry name" value="SH2_dom_sf"/>
</dbReference>
<evidence type="ECO:0000256" key="5">
    <source>
        <dbReference type="ARBA" id="ARBA00023137"/>
    </source>
</evidence>
<dbReference type="AlphaFoldDB" id="A0AA36CSV1"/>
<evidence type="ECO:0000256" key="2">
    <source>
        <dbReference type="ARBA" id="ARBA00022741"/>
    </source>
</evidence>
<dbReference type="PROSITE" id="PS50001">
    <property type="entry name" value="SH2"/>
    <property type="match status" value="1"/>
</dbReference>
<comment type="catalytic activity">
    <reaction evidence="6 8">
        <text>L-tyrosyl-[protein] + ATP = O-phospho-L-tyrosyl-[protein] + ADP + H(+)</text>
        <dbReference type="Rhea" id="RHEA:10596"/>
        <dbReference type="Rhea" id="RHEA-COMP:10136"/>
        <dbReference type="Rhea" id="RHEA-COMP:20101"/>
        <dbReference type="ChEBI" id="CHEBI:15378"/>
        <dbReference type="ChEBI" id="CHEBI:30616"/>
        <dbReference type="ChEBI" id="CHEBI:46858"/>
        <dbReference type="ChEBI" id="CHEBI:61978"/>
        <dbReference type="ChEBI" id="CHEBI:456216"/>
        <dbReference type="EC" id="2.7.10.2"/>
    </reaction>
</comment>
<organism evidence="12 13">
    <name type="scientific">Mesorhabditis spiculigera</name>
    <dbReference type="NCBI Taxonomy" id="96644"/>
    <lineage>
        <taxon>Eukaryota</taxon>
        <taxon>Metazoa</taxon>
        <taxon>Ecdysozoa</taxon>
        <taxon>Nematoda</taxon>
        <taxon>Chromadorea</taxon>
        <taxon>Rhabditida</taxon>
        <taxon>Rhabditina</taxon>
        <taxon>Rhabditomorpha</taxon>
        <taxon>Rhabditoidea</taxon>
        <taxon>Rhabditidae</taxon>
        <taxon>Mesorhabditinae</taxon>
        <taxon>Mesorhabditis</taxon>
    </lineage>
</organism>
<dbReference type="GO" id="GO:0005524">
    <property type="term" value="F:ATP binding"/>
    <property type="evidence" value="ECO:0007669"/>
    <property type="project" value="UniProtKB-KW"/>
</dbReference>
<dbReference type="Pfam" id="PF07714">
    <property type="entry name" value="PK_Tyr_Ser-Thr"/>
    <property type="match status" value="1"/>
</dbReference>
<feature type="domain" description="Protein kinase" evidence="11">
    <location>
        <begin position="160"/>
        <end position="426"/>
    </location>
</feature>
<comment type="caution">
    <text evidence="12">The sequence shown here is derived from an EMBL/GenBank/DDBJ whole genome shotgun (WGS) entry which is preliminary data.</text>
</comment>
<evidence type="ECO:0000259" key="11">
    <source>
        <dbReference type="PROSITE" id="PS50011"/>
    </source>
</evidence>
<evidence type="ECO:0000313" key="13">
    <source>
        <dbReference type="Proteomes" id="UP001177023"/>
    </source>
</evidence>
<dbReference type="GO" id="GO:0004715">
    <property type="term" value="F:non-membrane spanning protein tyrosine kinase activity"/>
    <property type="evidence" value="ECO:0007669"/>
    <property type="project" value="UniProtKB-EC"/>
</dbReference>
<evidence type="ECO:0000256" key="7">
    <source>
        <dbReference type="PROSITE-ProRule" id="PRU00191"/>
    </source>
</evidence>
<keyword evidence="5 8" id="KW-0829">Tyrosine-protein kinase</keyword>
<keyword evidence="1 8" id="KW-0808">Transferase</keyword>
<dbReference type="Gene3D" id="1.10.510.10">
    <property type="entry name" value="Transferase(Phosphotransferase) domain 1"/>
    <property type="match status" value="1"/>
</dbReference>
<evidence type="ECO:0000256" key="9">
    <source>
        <dbReference type="SAM" id="MobiDB-lite"/>
    </source>
</evidence>
<dbReference type="SUPFAM" id="SSF56112">
    <property type="entry name" value="Protein kinase-like (PK-like)"/>
    <property type="match status" value="1"/>
</dbReference>
<evidence type="ECO:0000256" key="8">
    <source>
        <dbReference type="RuleBase" id="RU362096"/>
    </source>
</evidence>
<feature type="region of interest" description="Disordered" evidence="9">
    <location>
        <begin position="70"/>
        <end position="91"/>
    </location>
</feature>
<name>A0AA36CSV1_9BILA</name>
<dbReference type="Gene3D" id="3.30.505.10">
    <property type="entry name" value="SH2 domain"/>
    <property type="match status" value="1"/>
</dbReference>
<dbReference type="SMART" id="SM00252">
    <property type="entry name" value="SH2"/>
    <property type="match status" value="1"/>
</dbReference>
<keyword evidence="3 8" id="KW-0418">Kinase</keyword>
<dbReference type="InterPro" id="IPR050198">
    <property type="entry name" value="Non-receptor_tyrosine_kinases"/>
</dbReference>
<feature type="non-terminal residue" evidence="12">
    <location>
        <position position="1"/>
    </location>
</feature>
<evidence type="ECO:0000256" key="4">
    <source>
        <dbReference type="ARBA" id="ARBA00022840"/>
    </source>
</evidence>
<accession>A0AA36CSV1</accession>
<dbReference type="InterPro" id="IPR020635">
    <property type="entry name" value="Tyr_kinase_cat_dom"/>
</dbReference>
<evidence type="ECO:0000259" key="10">
    <source>
        <dbReference type="PROSITE" id="PS50001"/>
    </source>
</evidence>
<gene>
    <name evidence="12" type="ORF">MSPICULIGERA_LOCUS12180</name>
</gene>
<dbReference type="EC" id="2.7.10.2" evidence="8"/>
<dbReference type="Pfam" id="PF00017">
    <property type="entry name" value="SH2"/>
    <property type="match status" value="1"/>
</dbReference>
<dbReference type="SMART" id="SM00219">
    <property type="entry name" value="TyrKc"/>
    <property type="match status" value="1"/>
</dbReference>
<dbReference type="EMBL" id="CATQJA010002624">
    <property type="protein sequence ID" value="CAJ0573834.1"/>
    <property type="molecule type" value="Genomic_DNA"/>
</dbReference>
<comment type="similarity">
    <text evidence="8">Belongs to the protein kinase superfamily. Tyr protein kinase family.</text>
</comment>
<dbReference type="PRINTS" id="PR00109">
    <property type="entry name" value="TYRKINASE"/>
</dbReference>
<sequence length="441" mass="49486">MTGVGDTVPPWLAAHPAYHGYLPREDVPTLLSKDGSYLVRVTQVSEEGGVTHTSYVISYHLTKGQWAEAQSQQEGKGLAGGGSGRSTGTPAEENMIRHIAVKESNGLYTINEKNLFTSIKELITHHAGHEEMIGGSGLKYKCRLETPMQRQGWEIQHDDIKIEEKLGEVGQFGLVMRGELRRPSGKWVPVALKQTKDDCAASKQKRKEIMAECRLMRGLVHPNVVRFYGVAVAKQPIYIVLELVPGLDLHNYLLHNRGKVNKSQRHGFVAGVAFGIEYIHSQGIIHRDLAARNCLVDTAKNMVKISDFGMSIRASEYELTRRKKGGDVKLPLRWLAPECIIELRYTQKTDVWAFGLIVLEIYAEGKQPYDGKRNEQVKELLNNGVKPQLPKAAGKKLHEYMDNHVFASVEKRALMPDVCNFVVEWSGIQRPKIEEEEEEGT</sequence>
<keyword evidence="4 8" id="KW-0067">ATP-binding</keyword>
<dbReference type="InterPro" id="IPR011009">
    <property type="entry name" value="Kinase-like_dom_sf"/>
</dbReference>
<evidence type="ECO:0000256" key="3">
    <source>
        <dbReference type="ARBA" id="ARBA00022777"/>
    </source>
</evidence>
<keyword evidence="7" id="KW-0727">SH2 domain</keyword>
<dbReference type="InterPro" id="IPR000719">
    <property type="entry name" value="Prot_kinase_dom"/>
</dbReference>
<dbReference type="PANTHER" id="PTHR24418">
    <property type="entry name" value="TYROSINE-PROTEIN KINASE"/>
    <property type="match status" value="1"/>
</dbReference>
<dbReference type="CDD" id="cd00192">
    <property type="entry name" value="PTKc"/>
    <property type="match status" value="1"/>
</dbReference>
<keyword evidence="13" id="KW-1185">Reference proteome</keyword>
<evidence type="ECO:0000256" key="1">
    <source>
        <dbReference type="ARBA" id="ARBA00022679"/>
    </source>
</evidence>